<dbReference type="InterPro" id="IPR021843">
    <property type="entry name" value="PSME4_C"/>
</dbReference>
<feature type="compositionally biased region" description="Low complexity" evidence="11">
    <location>
        <begin position="1454"/>
        <end position="1469"/>
    </location>
</feature>
<evidence type="ECO:0000256" key="6">
    <source>
        <dbReference type="ARBA" id="ARBA00022763"/>
    </source>
</evidence>
<keyword evidence="16" id="KW-1185">Reference proteome</keyword>
<feature type="region of interest" description="Disordered" evidence="11">
    <location>
        <begin position="1454"/>
        <end position="1485"/>
    </location>
</feature>
<evidence type="ECO:0000256" key="2">
    <source>
        <dbReference type="ARBA" id="ARBA00004496"/>
    </source>
</evidence>
<dbReference type="Pfam" id="PF11919">
    <property type="entry name" value="PSME4_C"/>
    <property type="match status" value="1"/>
</dbReference>
<sequence length="2075" mass="246509">MEEQKDNLDQLLPFYDFIEGEKEIHLETIVQNLSICLSLKDVPQQLHMILTQITKYLRVGYKMPHKDKTIILDLLIEFLKMEELDVRSLGRVCSVIQTVIQKKKEKFAYLVEWKIFFDLFHKHYHHQKRFPLNKKYELLGTSLLALVRNCRRYFHQNAGEKIWNGIYPLFTTDQTSFCYALNLAEQFLPTWNLQSMPVWAEPMIAIWNWNSNVPLYDKVFFNIFSRLIEETHNSKSPIIEEVQKFFNKYSNFFFTKLLLFMEIRFGSIKLAYPRRPNIPKRFKTLLPKYLSKLNMTDQSNIIIYSWSEKTKENFKKFLKILETYLHPNNTGKWTNKISDLLTKLIQATNKRMVKEQKIQNDDPNYFKTNGFKITNNQRDEIIEIIYSHLSGLLYSKRHQSSNLSCNGIKLMMDANPKLVIPKFMETAISVRKNQIYAHRSFAILNTICLSVVTILNNNESDENGIPFKLKYLGDIIDMSIEGIDITNLPKATISLTILKNVFSIIPIIDPQNDELVDLKLFNMEKINDTQKMFLNICSRFENIINQFLEKVLNLFDIFNNLDNEKFLKKKVLNNVAGVIFQQCSERIFKIVIKKLKLFLKDKIKPKSANIIGDFYSSIVFCHPELCLKKFLPFLFNRLLIPLNNKENNDQSNDNNYNKEKNMNVINDGNEVKANKCYKLKDLLESEKIWYLTLLKHIIVNGRNYLYDYKNELIAILKFTLFDKQKQISSISCKILQNIISTLLTMVVIESHSHNLSLWNDPRFRFEHWKYWKLCNKKELEINWYFPTRDEFDFLDVLYEEFLEPALEYFPEYIKKEKKKKNEFQKESKKRETNKEKKNTEIEKNIVMEIEIENEINNEKENENEKEKEINNENENDKKKNELKRNLEIIKSILLGSAIYFSQLTGKKYSGYEKSNYQQLYQYGYVDIECGNEIYIANDWKNRICDSIIVLFDHLLEKKSDDVECFLLLLSIIQYLTTSYGKSISITKKKHKKYKNQLKILKTVDTKKKYLRSLLIDKIEIRNNFRIAYKRYNKTVPEELIFCVKFLEKCIAHSYAKVRNKSISILKTIYRRFPFIFYNRIQKIIKILSNPNSQTHAINGCLSILCNKYILIRIIGNWELVSFFLKSLCNSWYHEKGLLQENISRLVRKFQSEFYPIDFGIKSQTLEQIQKINALQYDGFEMPDQELIDFSNTTHKKERIENINYYNDLISTLIKILEKKNQKNNVNNDENDDENLNVELIQEEISDDLEDSYFDIEDSNSDNESDYNQIKQMKGQISGKVNVSKKKKQKEKNKEEKNENHNDNENETGLQAKTQLNWKYKSIIMLVLSRLSMLTNTSNDKLFQILLKNVTNPNLQISRLARIGLNILLIRSKPIIKKKKIKALNNKNREVFENNQMNLIDISIFDKEDIYQKQIFNDKLWIGWNCDQSNSIINNYIYDYSKLYIKSNENENKDNVINTTDNDNNNNKNNKNNKNKNKNKSKQNVSNDYKNVNKLKTININLVSIEKYIIESNYFEKLFELMINSQTQGKEFFRYIYADTFKGLTILLRLKILKYLETPLKKYLLKSTDNLIYQTIIAEVVAGIVRATKHFSHNEILTIWETIQPILQQLLYKKVNNEADQIWVKCFRYMLNNHDPKRKWFLIQFLFDNLKKQRGMFLIRNLKLINRLLLDVSWKISNNTQQLIDIWFDVIDSRFINSYYQLHLMFGYILEINIDVPRNESTNLPDINSKYKSTERLQYIFEKINNKIIQTEKEFDALIEREKGIEERIKRALNEVNSDNSTQSQVDNQELTKIKLQKKGTLKFYRILINSILKIYFSGNVYTKSLFTLIDKFLPIILNSFQKKWKDATLHDSTILIFQLISQELFIEPLDMKQEGKSLQPMKILNILFEHCKNTKEWHIKLIVLHFLQIYVFRHCFFIYEQNLKEIINFILKLILDAQTEVRELASITFSMFIRLLSKEQLDNLQNLFQKLANIKIKKNQNANLNLLARKHGGVLGLSSIIKSDPHKISPRTLQIFDILNNIQWSTILIKKCINSVFADFFRTHEMEVLKRELSEEKFESLIQLKHQNQEHQYFI</sequence>
<keyword evidence="5" id="KW-0677">Repeat</keyword>
<dbReference type="EMBL" id="JAOAOG010000029">
    <property type="protein sequence ID" value="KAJ6253482.1"/>
    <property type="molecule type" value="Genomic_DNA"/>
</dbReference>
<evidence type="ECO:0000256" key="1">
    <source>
        <dbReference type="ARBA" id="ARBA00004324"/>
    </source>
</evidence>
<dbReference type="Gene3D" id="1.25.10.10">
    <property type="entry name" value="Leucine-rich Repeat Variant"/>
    <property type="match status" value="1"/>
</dbReference>
<dbReference type="InterPro" id="IPR021133">
    <property type="entry name" value="HEAT_type_2"/>
</dbReference>
<evidence type="ECO:0000256" key="11">
    <source>
        <dbReference type="SAM" id="MobiDB-lite"/>
    </source>
</evidence>
<evidence type="ECO:0000259" key="13">
    <source>
        <dbReference type="Pfam" id="PF16507"/>
    </source>
</evidence>
<gene>
    <name evidence="15" type="ORF">M0813_13357</name>
</gene>
<dbReference type="GO" id="GO:0000502">
    <property type="term" value="C:proteasome complex"/>
    <property type="evidence" value="ECO:0007669"/>
    <property type="project" value="UniProtKB-KW"/>
</dbReference>
<dbReference type="PROSITE" id="PS50077">
    <property type="entry name" value="HEAT_REPEAT"/>
    <property type="match status" value="1"/>
</dbReference>
<evidence type="ECO:0000256" key="9">
    <source>
        <dbReference type="PROSITE-ProRule" id="PRU00103"/>
    </source>
</evidence>
<evidence type="ECO:0000313" key="16">
    <source>
        <dbReference type="Proteomes" id="UP001150062"/>
    </source>
</evidence>
<feature type="repeat" description="HEAT" evidence="9">
    <location>
        <begin position="1926"/>
        <end position="1964"/>
    </location>
</feature>
<organism evidence="15 16">
    <name type="scientific">Anaeramoeba flamelloides</name>
    <dbReference type="NCBI Taxonomy" id="1746091"/>
    <lineage>
        <taxon>Eukaryota</taxon>
        <taxon>Metamonada</taxon>
        <taxon>Anaeramoebidae</taxon>
        <taxon>Anaeramoeba</taxon>
    </lineage>
</organism>
<feature type="coiled-coil region" evidence="10">
    <location>
        <begin position="1740"/>
        <end position="1774"/>
    </location>
</feature>
<keyword evidence="7" id="KW-0234">DNA repair</keyword>
<dbReference type="InterPro" id="IPR035309">
    <property type="entry name" value="PSME4"/>
</dbReference>
<keyword evidence="8" id="KW-0539">Nucleus</keyword>
<evidence type="ECO:0000313" key="15">
    <source>
        <dbReference type="EMBL" id="KAJ6253482.1"/>
    </source>
</evidence>
<dbReference type="InterPro" id="IPR055455">
    <property type="entry name" value="HEAT_PSME4"/>
</dbReference>
<dbReference type="PANTHER" id="PTHR32170:SF3">
    <property type="entry name" value="PROTEASOME ACTIVATOR COMPLEX SUBUNIT 4"/>
    <property type="match status" value="1"/>
</dbReference>
<evidence type="ECO:0000259" key="14">
    <source>
        <dbReference type="Pfam" id="PF23096"/>
    </source>
</evidence>
<dbReference type="PANTHER" id="PTHR32170">
    <property type="entry name" value="PROTEASOME ACTIVATOR COMPLEX SUBUNIT 4"/>
    <property type="match status" value="1"/>
</dbReference>
<dbReference type="InterPro" id="IPR011989">
    <property type="entry name" value="ARM-like"/>
</dbReference>
<keyword evidence="10" id="KW-0175">Coiled coil</keyword>
<evidence type="ECO:0000256" key="3">
    <source>
        <dbReference type="ARBA" id="ARBA00005739"/>
    </source>
</evidence>
<evidence type="ECO:0000256" key="5">
    <source>
        <dbReference type="ARBA" id="ARBA00022737"/>
    </source>
</evidence>
<dbReference type="Pfam" id="PF16507">
    <property type="entry name" value="HEAT_PSME4_mid"/>
    <property type="match status" value="2"/>
</dbReference>
<evidence type="ECO:0000256" key="7">
    <source>
        <dbReference type="ARBA" id="ARBA00023204"/>
    </source>
</evidence>
<evidence type="ECO:0000256" key="4">
    <source>
        <dbReference type="ARBA" id="ARBA00022490"/>
    </source>
</evidence>
<comment type="caution">
    <text evidence="15">The sequence shown here is derived from an EMBL/GenBank/DDBJ whole genome shotgun (WGS) entry which is preliminary data.</text>
</comment>
<feature type="domain" description="Proteasome activator complex subunit 4-like HEAT repeat-like" evidence="14">
    <location>
        <begin position="1503"/>
        <end position="1653"/>
    </location>
</feature>
<comment type="subcellular location">
    <subcellularLocation>
        <location evidence="2">Cytoplasm</location>
    </subcellularLocation>
    <subcellularLocation>
        <location evidence="1">Nucleus speckle</location>
    </subcellularLocation>
</comment>
<accession>A0ABQ8Z9T0</accession>
<reference evidence="15" key="1">
    <citation type="submission" date="2022-08" db="EMBL/GenBank/DDBJ databases">
        <title>Novel sulfate-reducing endosymbionts in the free-living metamonad Anaeramoeba.</title>
        <authorList>
            <person name="Jerlstrom-Hultqvist J."/>
            <person name="Cepicka I."/>
            <person name="Gallot-Lavallee L."/>
            <person name="Salas-Leiva D."/>
            <person name="Curtis B.A."/>
            <person name="Zahonova K."/>
            <person name="Pipaliya S."/>
            <person name="Dacks J."/>
            <person name="Roger A.J."/>
        </authorList>
    </citation>
    <scope>NUCLEOTIDE SEQUENCE</scope>
    <source>
        <strain evidence="15">Schooner1</strain>
    </source>
</reference>
<keyword evidence="15" id="KW-0647">Proteasome</keyword>
<feature type="domain" description="Proteasome activator Blm10 middle HEAT repeats region" evidence="13">
    <location>
        <begin position="315"/>
        <end position="638"/>
    </location>
</feature>
<feature type="region of interest" description="Disordered" evidence="11">
    <location>
        <begin position="1281"/>
        <end position="1309"/>
    </location>
</feature>
<dbReference type="InterPro" id="IPR032430">
    <property type="entry name" value="Blm10_mid"/>
</dbReference>
<dbReference type="Pfam" id="PF23096">
    <property type="entry name" value="HEAT_PSME4"/>
    <property type="match status" value="1"/>
</dbReference>
<dbReference type="SUPFAM" id="SSF48371">
    <property type="entry name" value="ARM repeat"/>
    <property type="match status" value="1"/>
</dbReference>
<feature type="domain" description="Proteasome activator complex subunit 4 C-terminal" evidence="12">
    <location>
        <begin position="1988"/>
        <end position="2064"/>
    </location>
</feature>
<evidence type="ECO:0000259" key="12">
    <source>
        <dbReference type="Pfam" id="PF11919"/>
    </source>
</evidence>
<proteinExistence type="inferred from homology"/>
<dbReference type="Proteomes" id="UP001150062">
    <property type="component" value="Unassembled WGS sequence"/>
</dbReference>
<comment type="similarity">
    <text evidence="3">Belongs to the BLM10 family.</text>
</comment>
<name>A0ABQ8Z9T0_9EUKA</name>
<feature type="compositionally biased region" description="Basic residues" evidence="11">
    <location>
        <begin position="1470"/>
        <end position="1480"/>
    </location>
</feature>
<evidence type="ECO:0000256" key="8">
    <source>
        <dbReference type="ARBA" id="ARBA00023242"/>
    </source>
</evidence>
<protein>
    <submittedName>
        <fullName evidence="15">Proteasome activator complex subunit 4</fullName>
    </submittedName>
</protein>
<feature type="region of interest" description="Disordered" evidence="11">
    <location>
        <begin position="856"/>
        <end position="877"/>
    </location>
</feature>
<feature type="compositionally biased region" description="Basic and acidic residues" evidence="11">
    <location>
        <begin position="1291"/>
        <end position="1303"/>
    </location>
</feature>
<feature type="domain" description="Proteasome activator Blm10 middle HEAT repeats region" evidence="13">
    <location>
        <begin position="688"/>
        <end position="826"/>
    </location>
</feature>
<keyword evidence="6" id="KW-0227">DNA damage</keyword>
<evidence type="ECO:0000256" key="10">
    <source>
        <dbReference type="SAM" id="Coils"/>
    </source>
</evidence>
<keyword evidence="4" id="KW-0963">Cytoplasm</keyword>
<dbReference type="InterPro" id="IPR016024">
    <property type="entry name" value="ARM-type_fold"/>
</dbReference>